<evidence type="ECO:0000256" key="1">
    <source>
        <dbReference type="SAM" id="MobiDB-lite"/>
    </source>
</evidence>
<evidence type="ECO:0000313" key="3">
    <source>
        <dbReference type="Proteomes" id="UP001165160"/>
    </source>
</evidence>
<gene>
    <name evidence="2" type="ORF">TrVE_jg13840</name>
</gene>
<dbReference type="AlphaFoldDB" id="A0A9W7KVY0"/>
<protein>
    <submittedName>
        <fullName evidence="2">Uncharacterized protein</fullName>
    </submittedName>
</protein>
<feature type="compositionally biased region" description="Polar residues" evidence="1">
    <location>
        <begin position="295"/>
        <end position="313"/>
    </location>
</feature>
<dbReference type="Proteomes" id="UP001165160">
    <property type="component" value="Unassembled WGS sequence"/>
</dbReference>
<comment type="caution">
    <text evidence="2">The sequence shown here is derived from an EMBL/GenBank/DDBJ whole genome shotgun (WGS) entry which is preliminary data.</text>
</comment>
<accession>A0A9W7KVY0</accession>
<proteinExistence type="predicted"/>
<reference evidence="3" key="1">
    <citation type="journal article" date="2023" name="Commun. Biol.">
        <title>Genome analysis of Parmales, the sister group of diatoms, reveals the evolutionary specialization of diatoms from phago-mixotrophs to photoautotrophs.</title>
        <authorList>
            <person name="Ban H."/>
            <person name="Sato S."/>
            <person name="Yoshikawa S."/>
            <person name="Yamada K."/>
            <person name="Nakamura Y."/>
            <person name="Ichinomiya M."/>
            <person name="Sato N."/>
            <person name="Blanc-Mathieu R."/>
            <person name="Endo H."/>
            <person name="Kuwata A."/>
            <person name="Ogata H."/>
        </authorList>
    </citation>
    <scope>NUCLEOTIDE SEQUENCE [LARGE SCALE GENOMIC DNA]</scope>
    <source>
        <strain evidence="3">NIES 3699</strain>
    </source>
</reference>
<evidence type="ECO:0000313" key="2">
    <source>
        <dbReference type="EMBL" id="GMI13667.1"/>
    </source>
</evidence>
<keyword evidence="3" id="KW-1185">Reference proteome</keyword>
<name>A0A9W7KVY0_9STRA</name>
<sequence length="313" mass="35390">MAALGFITESSKIVYDQEVELLSPDHQDHSFCGIMFDISCNEESALTHLYITSLSVRGGLGDVSVYYSKEEVRHNSIYNKAGRWNCCFSDPQLPSSWRNYTELTFTEPVEIKKGQTRAFYVHSKTPGDSSIVYDNNRRYATSQDDFISILPGKAHLGIIPFSDESQFGWGAWRNNREFVGRVGYGTRMILWRKQVHGEFPPGWQSCASAFFMMHACSWSGLPADVVCYILNFCGWEWFAVEYGGGKKPRRISENFKSGVKQLLRLRSSRSSRDDDDADADEEVEGEGVDGDEESTSSFSTGRTHRNSFSCIIT</sequence>
<dbReference type="EMBL" id="BRXX01000474">
    <property type="protein sequence ID" value="GMI13667.1"/>
    <property type="molecule type" value="Genomic_DNA"/>
</dbReference>
<feature type="region of interest" description="Disordered" evidence="1">
    <location>
        <begin position="266"/>
        <end position="313"/>
    </location>
</feature>
<organism evidence="2 3">
    <name type="scientific">Triparma verrucosa</name>
    <dbReference type="NCBI Taxonomy" id="1606542"/>
    <lineage>
        <taxon>Eukaryota</taxon>
        <taxon>Sar</taxon>
        <taxon>Stramenopiles</taxon>
        <taxon>Ochrophyta</taxon>
        <taxon>Bolidophyceae</taxon>
        <taxon>Parmales</taxon>
        <taxon>Triparmaceae</taxon>
        <taxon>Triparma</taxon>
    </lineage>
</organism>
<feature type="compositionally biased region" description="Acidic residues" evidence="1">
    <location>
        <begin position="273"/>
        <end position="294"/>
    </location>
</feature>